<proteinExistence type="predicted"/>
<reference evidence="2" key="1">
    <citation type="submission" date="2020-12" db="EMBL/GenBank/DDBJ databases">
        <title>Sanguibacter suaedae sp. nov., isolated from Suaeda aralocaspica.</title>
        <authorList>
            <person name="Ma Q."/>
        </authorList>
    </citation>
    <scope>NUCLEOTIDE SEQUENCE</scope>
    <source>
        <strain evidence="2">YZGR15</strain>
    </source>
</reference>
<feature type="coiled-coil region" evidence="1">
    <location>
        <begin position="23"/>
        <end position="50"/>
    </location>
</feature>
<comment type="caution">
    <text evidence="2">The sequence shown here is derived from an EMBL/GenBank/DDBJ whole genome shotgun (WGS) entry which is preliminary data.</text>
</comment>
<dbReference type="EMBL" id="JAEINH010000004">
    <property type="protein sequence ID" value="MBI9114685.1"/>
    <property type="molecule type" value="Genomic_DNA"/>
</dbReference>
<keyword evidence="3" id="KW-1185">Reference proteome</keyword>
<dbReference type="RefSeq" id="WP_198733237.1">
    <property type="nucleotide sequence ID" value="NZ_JAEINH010000004.1"/>
</dbReference>
<protein>
    <submittedName>
        <fullName evidence="2">Septum formation initiator family protein</fullName>
    </submittedName>
</protein>
<dbReference type="InterPro" id="IPR007060">
    <property type="entry name" value="FtsL/DivIC"/>
</dbReference>
<evidence type="ECO:0000313" key="2">
    <source>
        <dbReference type="EMBL" id="MBI9114685.1"/>
    </source>
</evidence>
<gene>
    <name evidence="2" type="ORF">JAV76_06625</name>
</gene>
<organism evidence="2 3">
    <name type="scientific">Sanguibacter suaedae</name>
    <dbReference type="NCBI Taxonomy" id="2795737"/>
    <lineage>
        <taxon>Bacteria</taxon>
        <taxon>Bacillati</taxon>
        <taxon>Actinomycetota</taxon>
        <taxon>Actinomycetes</taxon>
        <taxon>Micrococcales</taxon>
        <taxon>Sanguibacteraceae</taxon>
        <taxon>Sanguibacter</taxon>
    </lineage>
</organism>
<dbReference type="Proteomes" id="UP000602087">
    <property type="component" value="Unassembled WGS sequence"/>
</dbReference>
<evidence type="ECO:0000256" key="1">
    <source>
        <dbReference type="SAM" id="Coils"/>
    </source>
</evidence>
<keyword evidence="1" id="KW-0175">Coiled coil</keyword>
<dbReference type="Pfam" id="PF04977">
    <property type="entry name" value="DivIC"/>
    <property type="match status" value="1"/>
</dbReference>
<dbReference type="AlphaFoldDB" id="A0A934M9K5"/>
<accession>A0A934M9K5</accession>
<name>A0A934M9K5_9MICO</name>
<sequence length="125" mass="13735">MTLVGVALVLPTAVQFLKQRAEIRADREEVAEMRASNEEMANELSRWDDDRYVVAQARERLTFVFPGETPFRVIDPEVVPVEPDATAGAPLGPGAVTSGIEEDTPWFESVWQSVEIAGSGHEPTP</sequence>
<evidence type="ECO:0000313" key="3">
    <source>
        <dbReference type="Proteomes" id="UP000602087"/>
    </source>
</evidence>